<comment type="caution">
    <text evidence="1">The sequence shown here is derived from an EMBL/GenBank/DDBJ whole genome shotgun (WGS) entry which is preliminary data.</text>
</comment>
<gene>
    <name evidence="1" type="ORF">D7V20_18085</name>
</gene>
<dbReference type="OrthoDB" id="6695077at2"/>
<evidence type="ECO:0000313" key="2">
    <source>
        <dbReference type="Proteomes" id="UP000280405"/>
    </source>
</evidence>
<sequence>MNKNRHVWRTTFYNRNIGVLVKSDYILIRDSLEKYLDQIRELDTDNYNEIDQLKLLFIKLDHHIDRLR</sequence>
<evidence type="ECO:0000313" key="1">
    <source>
        <dbReference type="EMBL" id="RKG33096.1"/>
    </source>
</evidence>
<dbReference type="AlphaFoldDB" id="A0A3A8EHX5"/>
<organism evidence="1 2">
    <name type="scientific">Acinetobacter rongchengensis</name>
    <dbReference type="NCBI Taxonomy" id="2419601"/>
    <lineage>
        <taxon>Bacteria</taxon>
        <taxon>Pseudomonadati</taxon>
        <taxon>Pseudomonadota</taxon>
        <taxon>Gammaproteobacteria</taxon>
        <taxon>Moraxellales</taxon>
        <taxon>Moraxellaceae</taxon>
        <taxon>Acinetobacter</taxon>
    </lineage>
</organism>
<dbReference type="Proteomes" id="UP000280405">
    <property type="component" value="Unassembled WGS sequence"/>
</dbReference>
<keyword evidence="2" id="KW-1185">Reference proteome</keyword>
<protein>
    <submittedName>
        <fullName evidence="1">Uncharacterized protein</fullName>
    </submittedName>
</protein>
<accession>A0A3A8EHX5</accession>
<reference evidence="1 2" key="1">
    <citation type="submission" date="2018-09" db="EMBL/GenBank/DDBJ databases">
        <title>The draft genome of Acinetobacter spp. strains.</title>
        <authorList>
            <person name="Qin J."/>
            <person name="Feng Y."/>
            <person name="Zong Z."/>
        </authorList>
    </citation>
    <scope>NUCLEOTIDE SEQUENCE [LARGE SCALE GENOMIC DNA]</scope>
    <source>
        <strain evidence="1 2">WCHAc060115</strain>
    </source>
</reference>
<name>A0A3A8EHX5_9GAMM</name>
<proteinExistence type="predicted"/>
<dbReference type="EMBL" id="RAXT01000087">
    <property type="protein sequence ID" value="RKG33096.1"/>
    <property type="molecule type" value="Genomic_DNA"/>
</dbReference>